<dbReference type="Proteomes" id="UP001500101">
    <property type="component" value="Unassembled WGS sequence"/>
</dbReference>
<evidence type="ECO:0000313" key="1">
    <source>
        <dbReference type="EMBL" id="GAA4142817.1"/>
    </source>
</evidence>
<dbReference type="Pfam" id="PF08757">
    <property type="entry name" value="CotH"/>
    <property type="match status" value="1"/>
</dbReference>
<gene>
    <name evidence="1" type="ORF">GCM10022216_24130</name>
</gene>
<accession>A0ABP7YY24</accession>
<protein>
    <recommendedName>
        <fullName evidence="3">CotH protein</fullName>
    </recommendedName>
</protein>
<organism evidence="1 2">
    <name type="scientific">Sphingobacterium kyonggiense</name>
    <dbReference type="NCBI Taxonomy" id="714075"/>
    <lineage>
        <taxon>Bacteria</taxon>
        <taxon>Pseudomonadati</taxon>
        <taxon>Bacteroidota</taxon>
        <taxon>Sphingobacteriia</taxon>
        <taxon>Sphingobacteriales</taxon>
        <taxon>Sphingobacteriaceae</taxon>
        <taxon>Sphingobacterium</taxon>
    </lineage>
</organism>
<evidence type="ECO:0008006" key="3">
    <source>
        <dbReference type="Google" id="ProtNLM"/>
    </source>
</evidence>
<keyword evidence="2" id="KW-1185">Reference proteome</keyword>
<evidence type="ECO:0000313" key="2">
    <source>
        <dbReference type="Proteomes" id="UP001500101"/>
    </source>
</evidence>
<sequence>MKHLPIYLSMLTLSILFNSCNKVEPEEVEPIKEEQATLDENVKAIIPHIYIQIANDEEVVVKDVYLSGEVEIKGQDIYPSLQKVTTRIKGRGNSTWGKPKKPYRLKLDKAASVLGLTAAKDWVLLANYQDYTLMCNAIAMKMGQQLGMPFTNTIIPVDVTINGKYRGSYMLTQQIEAKEGRVNVGPDGQLLELDTNFDEDFQFKSSGWNLPVMIKFPDITSDEQFNSIKNGFENLEQMFISTKFPNNDYGKIFDKQQFVNYILVNNLTANYEINHPKSVYMHKLKDGKYTMGPLWDFDWGFGLEEEGRKYFNFETLPLFKPTDARLGHRFFTHILKDPEIKQLYKQTWENYKANHFEALMSYIEEYAAKIRESQKKDFEIWKVGPNNHAETKKNMKVYLRKRAQYLDSYIKQL</sequence>
<dbReference type="EMBL" id="BAAAZI010000010">
    <property type="protein sequence ID" value="GAA4142817.1"/>
    <property type="molecule type" value="Genomic_DNA"/>
</dbReference>
<dbReference type="RefSeq" id="WP_344674984.1">
    <property type="nucleotide sequence ID" value="NZ_BAAAZI010000010.1"/>
</dbReference>
<reference evidence="2" key="1">
    <citation type="journal article" date="2019" name="Int. J. Syst. Evol. Microbiol.">
        <title>The Global Catalogue of Microorganisms (GCM) 10K type strain sequencing project: providing services to taxonomists for standard genome sequencing and annotation.</title>
        <authorList>
            <consortium name="The Broad Institute Genomics Platform"/>
            <consortium name="The Broad Institute Genome Sequencing Center for Infectious Disease"/>
            <person name="Wu L."/>
            <person name="Ma J."/>
        </authorList>
    </citation>
    <scope>NUCLEOTIDE SEQUENCE [LARGE SCALE GENOMIC DNA]</scope>
    <source>
        <strain evidence="2">JCM 16704</strain>
    </source>
</reference>
<dbReference type="InterPro" id="IPR014867">
    <property type="entry name" value="Spore_coat_CotH_CotH2/3/7"/>
</dbReference>
<proteinExistence type="predicted"/>
<name>A0ABP7YY24_9SPHI</name>
<comment type="caution">
    <text evidence="1">The sequence shown here is derived from an EMBL/GenBank/DDBJ whole genome shotgun (WGS) entry which is preliminary data.</text>
</comment>